<dbReference type="SMART" id="SM00275">
    <property type="entry name" value="G_alpha"/>
    <property type="match status" value="1"/>
</dbReference>
<feature type="binding site" evidence="6">
    <location>
        <begin position="39"/>
        <end position="44"/>
    </location>
    <ligand>
        <name>GTP</name>
        <dbReference type="ChEBI" id="CHEBI:37565"/>
    </ligand>
</feature>
<feature type="binding site" evidence="7">
    <location>
        <position position="175"/>
    </location>
    <ligand>
        <name>Mg(2+)</name>
        <dbReference type="ChEBI" id="CHEBI:18420"/>
    </ligand>
</feature>
<keyword evidence="10" id="KW-1185">Reference proteome</keyword>
<dbReference type="EMBL" id="GL832957">
    <property type="protein sequence ID" value="EGD78717.1"/>
    <property type="molecule type" value="Genomic_DNA"/>
</dbReference>
<reference evidence="9" key="1">
    <citation type="submission" date="2009-08" db="EMBL/GenBank/DDBJ databases">
        <title>Annotation of Salpingoeca rosetta.</title>
        <authorList>
            <consortium name="The Broad Institute Genome Sequencing Platform"/>
            <person name="Russ C."/>
            <person name="Cuomo C."/>
            <person name="Burger G."/>
            <person name="Gray M.W."/>
            <person name="Holland P.W.H."/>
            <person name="King N."/>
            <person name="Lang F.B.F."/>
            <person name="Roger A.J."/>
            <person name="Ruiz-Trillo I."/>
            <person name="Young S.K."/>
            <person name="Zeng Q."/>
            <person name="Gargeya S."/>
            <person name="Alvarado L."/>
            <person name="Berlin A."/>
            <person name="Chapman S.B."/>
            <person name="Chen Z."/>
            <person name="Freedman E."/>
            <person name="Gellesch M."/>
            <person name="Goldberg J."/>
            <person name="Griggs A."/>
            <person name="Gujja S."/>
            <person name="Heilman E."/>
            <person name="Heiman D."/>
            <person name="Howarth C."/>
            <person name="Mehta T."/>
            <person name="Neiman D."/>
            <person name="Pearson M."/>
            <person name="Roberts A."/>
            <person name="Saif S."/>
            <person name="Shea T."/>
            <person name="Shenoy N."/>
            <person name="Sisk P."/>
            <person name="Stolte C."/>
            <person name="Sykes S."/>
            <person name="White J."/>
            <person name="Yandava C."/>
            <person name="Haas B."/>
            <person name="Nusbaum C."/>
            <person name="Birren B."/>
        </authorList>
    </citation>
    <scope>NUCLEOTIDE SEQUENCE [LARGE SCALE GENOMIC DNA]</scope>
    <source>
        <strain evidence="9">ATCC 50818</strain>
    </source>
</reference>
<feature type="binding site" evidence="6">
    <location>
        <begin position="169"/>
        <end position="175"/>
    </location>
    <ligand>
        <name>GTP</name>
        <dbReference type="ChEBI" id="CHEBI:37565"/>
    </ligand>
</feature>
<evidence type="ECO:0000313" key="9">
    <source>
        <dbReference type="EMBL" id="EGD78717.1"/>
    </source>
</evidence>
<dbReference type="GO" id="GO:0031683">
    <property type="term" value="F:G-protein beta/gamma-subunit complex binding"/>
    <property type="evidence" value="ECO:0007669"/>
    <property type="project" value="InterPro"/>
</dbReference>
<name>F2TYP3_SALR5</name>
<dbReference type="GeneID" id="16078271"/>
<dbReference type="GO" id="GO:0005525">
    <property type="term" value="F:GTP binding"/>
    <property type="evidence" value="ECO:0007669"/>
    <property type="project" value="UniProtKB-KW"/>
</dbReference>
<dbReference type="GO" id="GO:0001664">
    <property type="term" value="F:G protein-coupled receptor binding"/>
    <property type="evidence" value="ECO:0007669"/>
    <property type="project" value="InterPro"/>
</dbReference>
<proteinExistence type="predicted"/>
<dbReference type="GO" id="GO:0005737">
    <property type="term" value="C:cytoplasm"/>
    <property type="evidence" value="ECO:0007669"/>
    <property type="project" value="TreeGrafter"/>
</dbReference>
<keyword evidence="4 6" id="KW-0342">GTP-binding</keyword>
<dbReference type="OrthoDB" id="5817230at2759"/>
<keyword evidence="2 6" id="KW-0547">Nucleotide-binding</keyword>
<evidence type="ECO:0000256" key="3">
    <source>
        <dbReference type="ARBA" id="ARBA00022842"/>
    </source>
</evidence>
<feature type="binding site" evidence="7">
    <location>
        <position position="43"/>
    </location>
    <ligand>
        <name>Mg(2+)</name>
        <dbReference type="ChEBI" id="CHEBI:18420"/>
    </ligand>
</feature>
<dbReference type="PRINTS" id="PR00440">
    <property type="entry name" value="GPROTEINA12"/>
</dbReference>
<dbReference type="InterPro" id="IPR027417">
    <property type="entry name" value="P-loop_NTPase"/>
</dbReference>
<dbReference type="SUPFAM" id="SSF52540">
    <property type="entry name" value="P-loop containing nucleoside triphosphate hydrolases"/>
    <property type="match status" value="1"/>
</dbReference>
<dbReference type="eggNOG" id="KOG0085">
    <property type="taxonomic scope" value="Eukaryota"/>
</dbReference>
<evidence type="ECO:0000256" key="6">
    <source>
        <dbReference type="PIRSR" id="PIRSR601019-1"/>
    </source>
</evidence>
<dbReference type="Gene3D" id="1.10.400.10">
    <property type="entry name" value="GI Alpha 1, domain 2-like"/>
    <property type="match status" value="1"/>
</dbReference>
<dbReference type="RefSeq" id="XP_004997674.1">
    <property type="nucleotide sequence ID" value="XM_004997617.1"/>
</dbReference>
<dbReference type="OMA" id="GNCISQM"/>
<feature type="region of interest" description="Disordered" evidence="8">
    <location>
        <begin position="1"/>
        <end position="20"/>
    </location>
</feature>
<dbReference type="PROSITE" id="PS51882">
    <property type="entry name" value="G_ALPHA"/>
    <property type="match status" value="1"/>
</dbReference>
<dbReference type="PANTHER" id="PTHR10218:SF360">
    <property type="entry name" value="GUANINE NUCLEOTIDE-BINDING PROTEIN SUBUNIT ALPHA HOMOLOG"/>
    <property type="match status" value="1"/>
</dbReference>
<evidence type="ECO:0000256" key="4">
    <source>
        <dbReference type="ARBA" id="ARBA00023134"/>
    </source>
</evidence>
<dbReference type="Proteomes" id="UP000007799">
    <property type="component" value="Unassembled WGS sequence"/>
</dbReference>
<dbReference type="STRING" id="946362.F2TYP3"/>
<dbReference type="InParanoid" id="F2TYP3"/>
<dbReference type="GO" id="GO:0046872">
    <property type="term" value="F:metal ion binding"/>
    <property type="evidence" value="ECO:0007669"/>
    <property type="project" value="UniProtKB-KW"/>
</dbReference>
<keyword evidence="3 7" id="KW-0460">Magnesium</keyword>
<dbReference type="AlphaFoldDB" id="F2TYP3"/>
<feature type="binding site" evidence="6">
    <location>
        <begin position="263"/>
        <end position="266"/>
    </location>
    <ligand>
        <name>GTP</name>
        <dbReference type="ChEBI" id="CHEBI:37565"/>
    </ligand>
</feature>
<dbReference type="CDD" id="cd00066">
    <property type="entry name" value="G-alpha"/>
    <property type="match status" value="1"/>
</dbReference>
<dbReference type="GO" id="GO:0007266">
    <property type="term" value="P:Rho protein signal transduction"/>
    <property type="evidence" value="ECO:0007669"/>
    <property type="project" value="InterPro"/>
</dbReference>
<dbReference type="InterPro" id="IPR000469">
    <property type="entry name" value="Gprotein_alpha_12/13"/>
</dbReference>
<protein>
    <submittedName>
        <fullName evidence="9">Guanine nucleotide binding protein</fullName>
    </submittedName>
</protein>
<feature type="binding site" evidence="6">
    <location>
        <begin position="194"/>
        <end position="198"/>
    </location>
    <ligand>
        <name>GTP</name>
        <dbReference type="ChEBI" id="CHEBI:37565"/>
    </ligand>
</feature>
<dbReference type="GO" id="GO:0005834">
    <property type="term" value="C:heterotrimeric G-protein complex"/>
    <property type="evidence" value="ECO:0007669"/>
    <property type="project" value="TreeGrafter"/>
</dbReference>
<dbReference type="PRINTS" id="PR00318">
    <property type="entry name" value="GPROTEINA"/>
</dbReference>
<dbReference type="Pfam" id="PF00503">
    <property type="entry name" value="G-alpha"/>
    <property type="match status" value="1"/>
</dbReference>
<keyword evidence="1 7" id="KW-0479">Metal-binding</keyword>
<evidence type="ECO:0000256" key="5">
    <source>
        <dbReference type="ARBA" id="ARBA00023224"/>
    </source>
</evidence>
<evidence type="ECO:0000256" key="8">
    <source>
        <dbReference type="SAM" id="MobiDB-lite"/>
    </source>
</evidence>
<sequence length="347" mass="40293">MSCGSSETDKRSKKIDKALRKAGHQSKGVFKILLLGTGESGKSTVVKQMKILYCGGFGDEERQRFRILVFRNCLRSMKALVDAMDLLEIAFENQSLIEQAYDLLDISEASFTDLAPHKELFRKLWEDKGVQKAYARRDEFQLSVSTAYFFDKLNDLCEPSYIPDNDDILRAREATTGIHEVSFEVEKATFRMLDVGGQRSERRKWIHCFENITSIIFISAANEYDQVLAEDSETNRMKESVALFAQIIGYWWFRETSFVLFLNKQDLLEEKVKRSSLKKHFPEFPGPDGDYEAAREFIQDLYFREKPETHQLFVHFTTATNTENIYHVFNAVRSTLIRSQLKNLNLY</sequence>
<dbReference type="InterPro" id="IPR001019">
    <property type="entry name" value="Gprotein_alpha_su"/>
</dbReference>
<keyword evidence="5" id="KW-0807">Transducer</keyword>
<evidence type="ECO:0000256" key="2">
    <source>
        <dbReference type="ARBA" id="ARBA00022741"/>
    </source>
</evidence>
<organism evidence="10">
    <name type="scientific">Salpingoeca rosetta (strain ATCC 50818 / BSB-021)</name>
    <dbReference type="NCBI Taxonomy" id="946362"/>
    <lineage>
        <taxon>Eukaryota</taxon>
        <taxon>Choanoflagellata</taxon>
        <taxon>Craspedida</taxon>
        <taxon>Salpingoecidae</taxon>
        <taxon>Salpingoeca</taxon>
    </lineage>
</organism>
<dbReference type="PANTHER" id="PTHR10218">
    <property type="entry name" value="GTP-BINDING PROTEIN ALPHA SUBUNIT"/>
    <property type="match status" value="1"/>
</dbReference>
<evidence type="ECO:0000256" key="1">
    <source>
        <dbReference type="ARBA" id="ARBA00022723"/>
    </source>
</evidence>
<feature type="binding site" evidence="6">
    <location>
        <position position="319"/>
    </location>
    <ligand>
        <name>GTP</name>
        <dbReference type="ChEBI" id="CHEBI:37565"/>
    </ligand>
</feature>
<dbReference type="GO" id="GO:0007188">
    <property type="term" value="P:adenylate cyclase-modulating G protein-coupled receptor signaling pathway"/>
    <property type="evidence" value="ECO:0007669"/>
    <property type="project" value="TreeGrafter"/>
</dbReference>
<feature type="compositionally biased region" description="Basic and acidic residues" evidence="8">
    <location>
        <begin position="7"/>
        <end position="19"/>
    </location>
</feature>
<gene>
    <name evidence="9" type="ORF">PTSG_01697</name>
</gene>
<dbReference type="FunFam" id="3.40.50.300:FF:000692">
    <property type="entry name" value="Guanine nucleotide-binding protein subunit alpha"/>
    <property type="match status" value="1"/>
</dbReference>
<dbReference type="SUPFAM" id="SSF47895">
    <property type="entry name" value="Transducin (alpha subunit), insertion domain"/>
    <property type="match status" value="1"/>
</dbReference>
<dbReference type="GO" id="GO:0003924">
    <property type="term" value="F:GTPase activity"/>
    <property type="evidence" value="ECO:0007669"/>
    <property type="project" value="InterPro"/>
</dbReference>
<evidence type="ECO:0000256" key="7">
    <source>
        <dbReference type="PIRSR" id="PIRSR601019-2"/>
    </source>
</evidence>
<dbReference type="InterPro" id="IPR011025">
    <property type="entry name" value="GproteinA_insert"/>
</dbReference>
<evidence type="ECO:0000313" key="10">
    <source>
        <dbReference type="Proteomes" id="UP000007799"/>
    </source>
</evidence>
<dbReference type="KEGG" id="sre:PTSG_01697"/>
<dbReference type="FunFam" id="1.10.400.10:FF:000002">
    <property type="entry name" value="guanine nucleotide-binding protein G(Q) subunit alpha"/>
    <property type="match status" value="1"/>
</dbReference>
<dbReference type="Gene3D" id="3.40.50.300">
    <property type="entry name" value="P-loop containing nucleotide triphosphate hydrolases"/>
    <property type="match status" value="1"/>
</dbReference>
<accession>F2TYP3</accession>